<proteinExistence type="predicted"/>
<dbReference type="EMBL" id="KZ820025">
    <property type="protein sequence ID" value="PWN49628.1"/>
    <property type="molecule type" value="Genomic_DNA"/>
</dbReference>
<keyword evidence="2" id="KW-1185">Reference proteome</keyword>
<organism evidence="1 2">
    <name type="scientific">Violaceomyces palustris</name>
    <dbReference type="NCBI Taxonomy" id="1673888"/>
    <lineage>
        <taxon>Eukaryota</taxon>
        <taxon>Fungi</taxon>
        <taxon>Dikarya</taxon>
        <taxon>Basidiomycota</taxon>
        <taxon>Ustilaginomycotina</taxon>
        <taxon>Ustilaginomycetes</taxon>
        <taxon>Violaceomycetales</taxon>
        <taxon>Violaceomycetaceae</taxon>
        <taxon>Violaceomyces</taxon>
    </lineage>
</organism>
<keyword evidence="1" id="KW-0489">Methyltransferase</keyword>
<gene>
    <name evidence="1" type="ORF">IE53DRAFT_369601</name>
</gene>
<evidence type="ECO:0000313" key="1">
    <source>
        <dbReference type="EMBL" id="PWN49628.1"/>
    </source>
</evidence>
<dbReference type="Proteomes" id="UP000245626">
    <property type="component" value="Unassembled WGS sequence"/>
</dbReference>
<evidence type="ECO:0000313" key="2">
    <source>
        <dbReference type="Proteomes" id="UP000245626"/>
    </source>
</evidence>
<reference evidence="1 2" key="1">
    <citation type="journal article" date="2018" name="Mol. Biol. Evol.">
        <title>Broad Genomic Sampling Reveals a Smut Pathogenic Ancestry of the Fungal Clade Ustilaginomycotina.</title>
        <authorList>
            <person name="Kijpornyongpan T."/>
            <person name="Mondo S.J."/>
            <person name="Barry K."/>
            <person name="Sandor L."/>
            <person name="Lee J."/>
            <person name="Lipzen A."/>
            <person name="Pangilinan J."/>
            <person name="LaButti K."/>
            <person name="Hainaut M."/>
            <person name="Henrissat B."/>
            <person name="Grigoriev I.V."/>
            <person name="Spatafora J.W."/>
            <person name="Aime M.C."/>
        </authorList>
    </citation>
    <scope>NUCLEOTIDE SEQUENCE [LARGE SCALE GENOMIC DNA]</scope>
    <source>
        <strain evidence="1 2">SA 807</strain>
    </source>
</reference>
<protein>
    <submittedName>
        <fullName evidence="1">S-adenosyl-L-methionine-dependent methyltransferase</fullName>
    </submittedName>
</protein>
<sequence length="470" mass="51928">MSQPPLRNPFSSSPPRTSFNPSSSNSFSSVSKPAPKAGLSLGPPRSKRTPSQKSGSKDDAIRSTDSDALISRLSALEAGYLDQRLDPFTRLFLSSPFPTTSGNAPRSLDSNRGPPPSQRRPPLINIGTFLRCSTLDKMISDFLLSDQLGVGKRRSKKQILSIGSGSDSRFWRIKSDPRLEERLGHYLELDFPQLTRKKIQSIIRSEMLSSLVEGKDSIGSDQGGGAMSDRVRIENDETRLLSPNYSLHPFDIRESKVEGGPPDFLEQLDPDSPTLILAECVLAYIRPTEANRFLGLVTSHFKDVTLLGYDICLGGDQGSSDEDGSELDPNREGGGGLGEEGGRISRFGKVMLANLESRNLNLEGAKQYTEPRSHLKRFQTILLQPSSSSSSSTHDHLVGKEEEKVDAETRPQAIGDVDVRGGFKSLKRIWDDLDSKEKDRLSRLEGLDEVEEMDMLLSHYCLSWCSRKTK</sequence>
<name>A0ACD0NUV1_9BASI</name>
<accession>A0ACD0NUV1</accession>
<keyword evidence="1" id="KW-0808">Transferase</keyword>